<evidence type="ECO:0000256" key="4">
    <source>
        <dbReference type="ARBA" id="ARBA00006739"/>
    </source>
</evidence>
<keyword evidence="12" id="KW-1185">Reference proteome</keyword>
<dbReference type="SUPFAM" id="SSF53448">
    <property type="entry name" value="Nucleotide-diphospho-sugar transferases"/>
    <property type="match status" value="1"/>
</dbReference>
<evidence type="ECO:0000256" key="10">
    <source>
        <dbReference type="ARBA" id="ARBA00023136"/>
    </source>
</evidence>
<reference evidence="11 12" key="1">
    <citation type="submission" date="2024-11" db="EMBL/GenBank/DDBJ databases">
        <title>Adaptive evolution of stress response genes in parasites aligns with host niche diversity.</title>
        <authorList>
            <person name="Hahn C."/>
            <person name="Resl P."/>
        </authorList>
    </citation>
    <scope>NUCLEOTIDE SEQUENCE [LARGE SCALE GENOMIC DNA]</scope>
    <source>
        <strain evidence="11">EGGRZ-B1_66</strain>
        <tissue evidence="11">Body</tissue>
    </source>
</reference>
<evidence type="ECO:0000256" key="6">
    <source>
        <dbReference type="ARBA" id="ARBA00022676"/>
    </source>
</evidence>
<comment type="subcellular location">
    <subcellularLocation>
        <location evidence="1">Membrane</location>
        <topology evidence="1">Multi-pass membrane protein</topology>
    </subcellularLocation>
</comment>
<dbReference type="InterPro" id="IPR025993">
    <property type="entry name" value="Ceramide_glucosylTrfase"/>
</dbReference>
<keyword evidence="6" id="KW-0328">Glycosyltransferase</keyword>
<protein>
    <recommendedName>
        <fullName evidence="5">ceramide glucosyltransferase</fullName>
        <ecNumber evidence="5">2.4.1.80</ecNumber>
    </recommendedName>
</protein>
<proteinExistence type="inferred from homology"/>
<sequence>MFPQVDSKLLVGQESDTVLNPMVNNMLKGYNVAKHELIWILQDLVTKSMDPKVAIVHQIPFFTDHPSFTNIVDKICSGCYLSRNYIALNTLGVSCFTGMSYLIKKPLLDDLGGLKNYGMYLAEDYFISDHLHERGYKVVLSCWPAQQNIANTNLQVYRNRMVRWLRLRLNMIPHIAMVIEPLNETLLLGCLSALALNYHFQCSVLLAFSAHILLWLILDRILLGCVQGGPLRFGTLQYLAGWFVKEVTVLLVFFEGLANMHFVTWGPRTYYLKWGGVISHVAKNDNRASNNSNALPVNSSRKESTKT</sequence>
<evidence type="ECO:0000256" key="1">
    <source>
        <dbReference type="ARBA" id="ARBA00004141"/>
    </source>
</evidence>
<comment type="similarity">
    <text evidence="4">Belongs to the glycosyltransferase 2 family.</text>
</comment>
<evidence type="ECO:0000256" key="3">
    <source>
        <dbReference type="ARBA" id="ARBA00004991"/>
    </source>
</evidence>
<comment type="caution">
    <text evidence="11">The sequence shown here is derived from an EMBL/GenBank/DDBJ whole genome shotgun (WGS) entry which is preliminary data.</text>
</comment>
<organism evidence="11 12">
    <name type="scientific">Cichlidogyrus casuarinus</name>
    <dbReference type="NCBI Taxonomy" id="1844966"/>
    <lineage>
        <taxon>Eukaryota</taxon>
        <taxon>Metazoa</taxon>
        <taxon>Spiralia</taxon>
        <taxon>Lophotrochozoa</taxon>
        <taxon>Platyhelminthes</taxon>
        <taxon>Monogenea</taxon>
        <taxon>Monopisthocotylea</taxon>
        <taxon>Dactylogyridea</taxon>
        <taxon>Ancyrocephalidae</taxon>
        <taxon>Cichlidogyrus</taxon>
    </lineage>
</organism>
<evidence type="ECO:0000256" key="8">
    <source>
        <dbReference type="ARBA" id="ARBA00022692"/>
    </source>
</evidence>
<evidence type="ECO:0000256" key="9">
    <source>
        <dbReference type="ARBA" id="ARBA00022989"/>
    </source>
</evidence>
<evidence type="ECO:0000256" key="5">
    <source>
        <dbReference type="ARBA" id="ARBA00012699"/>
    </source>
</evidence>
<accession>A0ABD2Q5G4</accession>
<evidence type="ECO:0000313" key="11">
    <source>
        <dbReference type="EMBL" id="KAL3314836.1"/>
    </source>
</evidence>
<name>A0ABD2Q5G4_9PLAT</name>
<dbReference type="AlphaFoldDB" id="A0ABD2Q5G4"/>
<dbReference type="EMBL" id="JBJKFK010000895">
    <property type="protein sequence ID" value="KAL3314836.1"/>
    <property type="molecule type" value="Genomic_DNA"/>
</dbReference>
<dbReference type="GO" id="GO:0008120">
    <property type="term" value="F:ceramide glucosyltransferase activity"/>
    <property type="evidence" value="ECO:0007669"/>
    <property type="project" value="UniProtKB-EC"/>
</dbReference>
<evidence type="ECO:0000313" key="12">
    <source>
        <dbReference type="Proteomes" id="UP001626550"/>
    </source>
</evidence>
<dbReference type="Proteomes" id="UP001626550">
    <property type="component" value="Unassembled WGS sequence"/>
</dbReference>
<dbReference type="GO" id="GO:0016020">
    <property type="term" value="C:membrane"/>
    <property type="evidence" value="ECO:0007669"/>
    <property type="project" value="UniProtKB-SubCell"/>
</dbReference>
<comment type="pathway">
    <text evidence="2">Lipid metabolism; sphingolipid metabolism.</text>
</comment>
<dbReference type="InterPro" id="IPR029044">
    <property type="entry name" value="Nucleotide-diphossugar_trans"/>
</dbReference>
<dbReference type="PANTHER" id="PTHR12726">
    <property type="entry name" value="CERAMIDE GLUCOSYLTRANSFERASE"/>
    <property type="match status" value="1"/>
</dbReference>
<dbReference type="EC" id="2.4.1.80" evidence="5"/>
<keyword evidence="10" id="KW-0472">Membrane</keyword>
<gene>
    <name evidence="11" type="ORF">Ciccas_006536</name>
</gene>
<dbReference type="PANTHER" id="PTHR12726:SF0">
    <property type="entry name" value="CERAMIDE GLUCOSYLTRANSFERASE"/>
    <property type="match status" value="1"/>
</dbReference>
<evidence type="ECO:0000256" key="7">
    <source>
        <dbReference type="ARBA" id="ARBA00022679"/>
    </source>
</evidence>
<comment type="pathway">
    <text evidence="3">Sphingolipid metabolism.</text>
</comment>
<evidence type="ECO:0000256" key="2">
    <source>
        <dbReference type="ARBA" id="ARBA00004760"/>
    </source>
</evidence>
<keyword evidence="9" id="KW-1133">Transmembrane helix</keyword>
<dbReference type="Pfam" id="PF13506">
    <property type="entry name" value="Glyco_transf_21"/>
    <property type="match status" value="1"/>
</dbReference>
<keyword evidence="7" id="KW-0808">Transferase</keyword>
<keyword evidence="8" id="KW-0812">Transmembrane</keyword>